<dbReference type="EMBL" id="JANRMS010002327">
    <property type="protein sequence ID" value="KAJ3523038.1"/>
    <property type="molecule type" value="Genomic_DNA"/>
</dbReference>
<reference evidence="1" key="1">
    <citation type="submission" date="2022-08" db="EMBL/GenBank/DDBJ databases">
        <title>Genome Sequence of Fusarium decemcellulare.</title>
        <authorList>
            <person name="Buettner E."/>
        </authorList>
    </citation>
    <scope>NUCLEOTIDE SEQUENCE</scope>
    <source>
        <strain evidence="1">Babe19</strain>
    </source>
</reference>
<accession>A0ACC1RSC4</accession>
<protein>
    <submittedName>
        <fullName evidence="1">Uncharacterized protein</fullName>
    </submittedName>
</protein>
<evidence type="ECO:0000313" key="1">
    <source>
        <dbReference type="EMBL" id="KAJ3523038.1"/>
    </source>
</evidence>
<name>A0ACC1RSC4_9HYPO</name>
<dbReference type="Proteomes" id="UP001148629">
    <property type="component" value="Unassembled WGS sequence"/>
</dbReference>
<evidence type="ECO:0000313" key="2">
    <source>
        <dbReference type="Proteomes" id="UP001148629"/>
    </source>
</evidence>
<comment type="caution">
    <text evidence="1">The sequence shown here is derived from an EMBL/GenBank/DDBJ whole genome shotgun (WGS) entry which is preliminary data.</text>
</comment>
<organism evidence="1 2">
    <name type="scientific">Fusarium decemcellulare</name>
    <dbReference type="NCBI Taxonomy" id="57161"/>
    <lineage>
        <taxon>Eukaryota</taxon>
        <taxon>Fungi</taxon>
        <taxon>Dikarya</taxon>
        <taxon>Ascomycota</taxon>
        <taxon>Pezizomycotina</taxon>
        <taxon>Sordariomycetes</taxon>
        <taxon>Hypocreomycetidae</taxon>
        <taxon>Hypocreales</taxon>
        <taxon>Nectriaceae</taxon>
        <taxon>Fusarium</taxon>
        <taxon>Fusarium decemcellulare species complex</taxon>
    </lineage>
</organism>
<gene>
    <name evidence="1" type="ORF">NM208_g12606</name>
</gene>
<keyword evidence="2" id="KW-1185">Reference proteome</keyword>
<sequence>MSPKPTLSPGSLVLVTGANGYIAAQVVKQLLERGYKVRGTVRDLERSQWVLTDVFPTYAESGQLELVVLNTVDDKDQFRAAVRGVAGVIHIASPTNLDPDPQVTIPPTIALLLNLAKAAAAEPSVKEFVYTSTIGAATRLPPKLGFHFDGSNWNEESAAIALAPPPYNPDRALEVYIQSKIETEKALWKFVDEDKPGFTVNAVIVCTVFGPRLHKKQNGSTSAFLLGLYNGDPFAANLFANSSFVDVRDVALLHVASLLDPSIKGARIPAWGPGFNWNDVLAVFRKYQPNKKFIEDIEGLGDFEATADVAQAKKALKTWGGQDDFIGLEEGVIATLEGAPL</sequence>
<proteinExistence type="predicted"/>